<gene>
    <name evidence="2" type="ORF">C8J26_2145</name>
    <name evidence="3" type="ORF">SPHINGO391_490224</name>
</gene>
<dbReference type="Proteomes" id="UP000244189">
    <property type="component" value="Unassembled WGS sequence"/>
</dbReference>
<dbReference type="GeneID" id="91004547"/>
<reference evidence="3 5" key="2">
    <citation type="submission" date="2019-09" db="EMBL/GenBank/DDBJ databases">
        <authorList>
            <person name="Dittami M. S."/>
        </authorList>
    </citation>
    <scope>NUCLEOTIDE SEQUENCE [LARGE SCALE GENOMIC DNA]</scope>
    <source>
        <strain evidence="3">SPHINGO391</strain>
    </source>
</reference>
<evidence type="ECO:0000256" key="1">
    <source>
        <dbReference type="SAM" id="MobiDB-lite"/>
    </source>
</evidence>
<evidence type="ECO:0000313" key="2">
    <source>
        <dbReference type="EMBL" id="PTQ60433.1"/>
    </source>
</evidence>
<dbReference type="Proteomes" id="UP000326857">
    <property type="component" value="Unassembled WGS sequence"/>
</dbReference>
<accession>A0A2T5GM97</accession>
<dbReference type="EMBL" id="CABVLI010000044">
    <property type="protein sequence ID" value="VVT26854.1"/>
    <property type="molecule type" value="Genomic_DNA"/>
</dbReference>
<organism evidence="2 4">
    <name type="scientific">Sphingomonas aurantiaca</name>
    <dbReference type="NCBI Taxonomy" id="185949"/>
    <lineage>
        <taxon>Bacteria</taxon>
        <taxon>Pseudomonadati</taxon>
        <taxon>Pseudomonadota</taxon>
        <taxon>Alphaproteobacteria</taxon>
        <taxon>Sphingomonadales</taxon>
        <taxon>Sphingomonadaceae</taxon>
        <taxon>Sphingomonas</taxon>
    </lineage>
</organism>
<evidence type="ECO:0000313" key="4">
    <source>
        <dbReference type="Proteomes" id="UP000244189"/>
    </source>
</evidence>
<accession>A0A5E8ABC1</accession>
<dbReference type="RefSeq" id="WP_056060610.1">
    <property type="nucleotide sequence ID" value="NZ_JAPZPS010000002.1"/>
</dbReference>
<proteinExistence type="predicted"/>
<dbReference type="AlphaFoldDB" id="A0A2T5GM97"/>
<keyword evidence="4" id="KW-1185">Reference proteome</keyword>
<dbReference type="EMBL" id="QAOG01000003">
    <property type="protein sequence ID" value="PTQ60433.1"/>
    <property type="molecule type" value="Genomic_DNA"/>
</dbReference>
<sequence length="76" mass="8591">MADNPEFYRARADEERRNGDAALLDNVRDRCRRAEKAWDDMASRAERTQILRAAREAAPPGGERMMIGTPSMVPAE</sequence>
<evidence type="ECO:0000313" key="5">
    <source>
        <dbReference type="Proteomes" id="UP000326857"/>
    </source>
</evidence>
<evidence type="ECO:0000313" key="3">
    <source>
        <dbReference type="EMBL" id="VVT26854.1"/>
    </source>
</evidence>
<reference evidence="2 4" key="1">
    <citation type="submission" date="2018-04" db="EMBL/GenBank/DDBJ databases">
        <title>Genomic Encyclopedia of Type Strains, Phase III (KMG-III): the genomes of soil and plant-associated and newly described type strains.</title>
        <authorList>
            <person name="Whitman W."/>
        </authorList>
    </citation>
    <scope>NUCLEOTIDE SEQUENCE [LARGE SCALE GENOMIC DNA]</scope>
    <source>
        <strain evidence="2 4">MA101b</strain>
    </source>
</reference>
<protein>
    <submittedName>
        <fullName evidence="2">Uncharacterized protein</fullName>
    </submittedName>
</protein>
<feature type="region of interest" description="Disordered" evidence="1">
    <location>
        <begin position="56"/>
        <end position="76"/>
    </location>
</feature>
<name>A0A2T5GM97_9SPHN</name>